<organism evidence="1 2">
    <name type="scientific">Taenia crassiceps</name>
    <dbReference type="NCBI Taxonomy" id="6207"/>
    <lineage>
        <taxon>Eukaryota</taxon>
        <taxon>Metazoa</taxon>
        <taxon>Spiralia</taxon>
        <taxon>Lophotrochozoa</taxon>
        <taxon>Platyhelminthes</taxon>
        <taxon>Cestoda</taxon>
        <taxon>Eucestoda</taxon>
        <taxon>Cyclophyllidea</taxon>
        <taxon>Taeniidae</taxon>
        <taxon>Taenia</taxon>
    </lineage>
</organism>
<keyword evidence="2" id="KW-1185">Reference proteome</keyword>
<comment type="caution">
    <text evidence="1">The sequence shown here is derived from an EMBL/GenBank/DDBJ whole genome shotgun (WGS) entry which is preliminary data.</text>
</comment>
<accession>A0ABR4QCD7</accession>
<name>A0ABR4QCD7_9CEST</name>
<evidence type="ECO:0000313" key="2">
    <source>
        <dbReference type="Proteomes" id="UP001651158"/>
    </source>
</evidence>
<dbReference type="EMBL" id="JAKROA010000005">
    <property type="protein sequence ID" value="KAL5107154.1"/>
    <property type="molecule type" value="Genomic_DNA"/>
</dbReference>
<proteinExistence type="predicted"/>
<evidence type="ECO:0008006" key="3">
    <source>
        <dbReference type="Google" id="ProtNLM"/>
    </source>
</evidence>
<reference evidence="1 2" key="1">
    <citation type="journal article" date="2022" name="Front. Cell. Infect. Microbiol.">
        <title>The Genomes of Two Strains of Taenia crassiceps the Animal Model for the Study of Human Cysticercosis.</title>
        <authorList>
            <person name="Bobes R.J."/>
            <person name="Estrada K."/>
            <person name="Rios-Valencia D.G."/>
            <person name="Calderon-Gallegos A."/>
            <person name="de la Torre P."/>
            <person name="Carrero J.C."/>
            <person name="Sanchez-Flores A."/>
            <person name="Laclette J.P."/>
        </authorList>
    </citation>
    <scope>NUCLEOTIDE SEQUENCE [LARGE SCALE GENOMIC DNA]</scope>
    <source>
        <strain evidence="1">WFUcys</strain>
    </source>
</reference>
<protein>
    <recommendedName>
        <fullName evidence="3">Secreted protein</fullName>
    </recommendedName>
</protein>
<sequence length="121" mass="13703">MIIIVSVAVCSTYCERSLLDQSARRANLLLRLRRRVYATDAAVTLASSWHRHHHCQHWQGVYSREQNTEEGSSIFCPFIAVSTTIPLCRKAQGEKLAHHSTICTKADEKRNTDHAKPPTAF</sequence>
<evidence type="ECO:0000313" key="1">
    <source>
        <dbReference type="EMBL" id="KAL5107154.1"/>
    </source>
</evidence>
<dbReference type="Proteomes" id="UP001651158">
    <property type="component" value="Unassembled WGS sequence"/>
</dbReference>
<gene>
    <name evidence="1" type="ORF">TcWFU_009904</name>
</gene>